<organism evidence="4 5">
    <name type="scientific">Clostridium botulinum</name>
    <dbReference type="NCBI Taxonomy" id="1491"/>
    <lineage>
        <taxon>Bacteria</taxon>
        <taxon>Bacillati</taxon>
        <taxon>Bacillota</taxon>
        <taxon>Clostridia</taxon>
        <taxon>Eubacteriales</taxon>
        <taxon>Clostridiaceae</taxon>
        <taxon>Clostridium</taxon>
    </lineage>
</organism>
<feature type="domain" description="HTH tetR-type" evidence="3">
    <location>
        <begin position="10"/>
        <end position="70"/>
    </location>
</feature>
<proteinExistence type="predicted"/>
<dbReference type="InterPro" id="IPR001647">
    <property type="entry name" value="HTH_TetR"/>
</dbReference>
<evidence type="ECO:0000259" key="3">
    <source>
        <dbReference type="PROSITE" id="PS50977"/>
    </source>
</evidence>
<comment type="caution">
    <text evidence="4">The sequence shown here is derived from an EMBL/GenBank/DDBJ whole genome shotgun (WGS) entry which is preliminary data.</text>
</comment>
<feature type="DNA-binding region" description="H-T-H motif" evidence="2">
    <location>
        <begin position="33"/>
        <end position="52"/>
    </location>
</feature>
<evidence type="ECO:0000256" key="1">
    <source>
        <dbReference type="ARBA" id="ARBA00023125"/>
    </source>
</evidence>
<gene>
    <name evidence="4" type="ORF">EXM42_14910</name>
</gene>
<dbReference type="Pfam" id="PF00440">
    <property type="entry name" value="TetR_N"/>
    <property type="match status" value="1"/>
</dbReference>
<dbReference type="AlphaFoldDB" id="A0A6M0T1H2"/>
<dbReference type="PANTHER" id="PTHR43479">
    <property type="entry name" value="ACREF/ENVCD OPERON REPRESSOR-RELATED"/>
    <property type="match status" value="1"/>
</dbReference>
<dbReference type="InterPro" id="IPR009057">
    <property type="entry name" value="Homeodomain-like_sf"/>
</dbReference>
<dbReference type="Pfam" id="PF14278">
    <property type="entry name" value="TetR_C_8"/>
    <property type="match status" value="1"/>
</dbReference>
<dbReference type="Proteomes" id="UP000473089">
    <property type="component" value="Unassembled WGS sequence"/>
</dbReference>
<accession>A0A6M0T1H2</accession>
<dbReference type="SUPFAM" id="SSF46689">
    <property type="entry name" value="Homeodomain-like"/>
    <property type="match status" value="1"/>
</dbReference>
<dbReference type="InterPro" id="IPR039532">
    <property type="entry name" value="TetR_C_Firmicutes"/>
</dbReference>
<protein>
    <submittedName>
        <fullName evidence="4">TetR/AcrR family transcriptional regulator</fullName>
    </submittedName>
</protein>
<dbReference type="GO" id="GO:0003677">
    <property type="term" value="F:DNA binding"/>
    <property type="evidence" value="ECO:0007669"/>
    <property type="project" value="UniProtKB-UniRule"/>
</dbReference>
<dbReference type="Gene3D" id="1.10.357.10">
    <property type="entry name" value="Tetracycline Repressor, domain 2"/>
    <property type="match status" value="1"/>
</dbReference>
<keyword evidence="1 2" id="KW-0238">DNA-binding</keyword>
<dbReference type="PROSITE" id="PS50977">
    <property type="entry name" value="HTH_TETR_2"/>
    <property type="match status" value="1"/>
</dbReference>
<reference evidence="4 5" key="1">
    <citation type="submission" date="2019-02" db="EMBL/GenBank/DDBJ databases">
        <title>Genome sequencing of Clostridium botulinum clinical isolates.</title>
        <authorList>
            <person name="Brunt J."/>
            <person name="Van Vliet A.H.M."/>
            <person name="Stringer S.C."/>
            <person name="Grant K.A."/>
            <person name="Carter A.C."/>
            <person name="Peck M.W."/>
        </authorList>
    </citation>
    <scope>NUCLEOTIDE SEQUENCE [LARGE SCALE GENOMIC DNA]</scope>
    <source>
        <strain evidence="4 5">R1125/03</strain>
    </source>
</reference>
<evidence type="ECO:0000313" key="4">
    <source>
        <dbReference type="EMBL" id="NFA61626.1"/>
    </source>
</evidence>
<sequence length="187" mass="21785">MNNKVDRRIIKSQKAIQSTFLTMLIEDGFDEITVKKITEKADISRKTFYLHYADKYELLDTIVNKQLEELERICEQKKEKGFIEGTVIWFNYFEQHKSFFAALFVSKSTVSFRKQLLDFMMKQLSEKINQVNPKKNSGILLRFLSMAVLGIMESFILNELNDSTEQIAKQVGELLEQNIQLASQGKI</sequence>
<evidence type="ECO:0000313" key="5">
    <source>
        <dbReference type="Proteomes" id="UP000473089"/>
    </source>
</evidence>
<evidence type="ECO:0000256" key="2">
    <source>
        <dbReference type="PROSITE-ProRule" id="PRU00335"/>
    </source>
</evidence>
<dbReference type="PANTHER" id="PTHR43479:SF7">
    <property type="entry name" value="TETR-FAMILY TRANSCRIPTIONAL REGULATOR"/>
    <property type="match status" value="1"/>
</dbReference>
<dbReference type="InterPro" id="IPR050624">
    <property type="entry name" value="HTH-type_Tx_Regulator"/>
</dbReference>
<dbReference type="EMBL" id="SGJP01000036">
    <property type="protein sequence ID" value="NFA61626.1"/>
    <property type="molecule type" value="Genomic_DNA"/>
</dbReference>
<name>A0A6M0T1H2_CLOBO</name>